<proteinExistence type="predicted"/>
<protein>
    <recommendedName>
        <fullName evidence="1">DUF4985 domain-containing protein</fullName>
    </recommendedName>
</protein>
<reference evidence="3" key="1">
    <citation type="submission" date="2019-07" db="EMBL/GenBank/DDBJ databases">
        <title>Bacillus alkalisoli sp. nov. isolated from saline soil.</title>
        <authorList>
            <person name="Sun J.-Q."/>
            <person name="Xu L."/>
        </authorList>
    </citation>
    <scope>NUCLEOTIDE SEQUENCE [LARGE SCALE GENOMIC DNA]</scope>
    <source>
        <strain evidence="3">M4U3P1</strain>
    </source>
</reference>
<dbReference type="EMBL" id="CP041372">
    <property type="protein sequence ID" value="QKS72851.1"/>
    <property type="molecule type" value="Genomic_DNA"/>
</dbReference>
<accession>A0A859FIB1</accession>
<feature type="domain" description="DUF4985" evidence="1">
    <location>
        <begin position="268"/>
        <end position="379"/>
    </location>
</feature>
<dbReference type="Proteomes" id="UP000318138">
    <property type="component" value="Chromosome"/>
</dbReference>
<evidence type="ECO:0000259" key="1">
    <source>
        <dbReference type="Pfam" id="PF16373"/>
    </source>
</evidence>
<name>A0A859FIB1_9BACI</name>
<dbReference type="InterPro" id="IPR052177">
    <property type="entry name" value="Divisome_Glycosyl_Hydrolase"/>
</dbReference>
<sequence>MKRIILWVDFLANGPRLVKKEAQQELLEKAERAGVTDIVIDGKVPYGQTTFYHASTHHISTLAGYEAWKGRDFIAEWVDMATNSCIRTHVNMNIFAEGMAGPKQGIAFDHPDWQATLIGAASSAHEYDDSATVFVDPNHLDVVQHELDVLSHVATTYEIEGIILDRCRYPNVYGDVSDRSRLEFEDFLGHKVTHFPDDIVLKTSDGPLLRELFPLWAEWRARNIQRFVREATALVRKHGLGVANYVGSWYPVYFGEGVNWASKDFRPTYEWTSDTFHEAAIADFFDFMMTGCYYHEVTEEEAKAKGKPEWQSVTGAAKLSKEAFCGNVPFLASVFVKDYKDDAEQFRRALEAALKESDGVMIFDTVYLDGYQYWSILEEVNKEEVTR</sequence>
<dbReference type="KEGG" id="psua:FLK61_40315"/>
<dbReference type="Gene3D" id="3.20.20.80">
    <property type="entry name" value="Glycosidases"/>
    <property type="match status" value="1"/>
</dbReference>
<dbReference type="PANTHER" id="PTHR43405">
    <property type="entry name" value="GLYCOSYL HYDROLASE DIGH"/>
    <property type="match status" value="1"/>
</dbReference>
<dbReference type="AlphaFoldDB" id="A0A859FIB1"/>
<gene>
    <name evidence="2" type="ORF">FLK61_40315</name>
</gene>
<dbReference type="Pfam" id="PF16373">
    <property type="entry name" value="DUF4985"/>
    <property type="match status" value="1"/>
</dbReference>
<evidence type="ECO:0000313" key="2">
    <source>
        <dbReference type="EMBL" id="QKS72851.1"/>
    </source>
</evidence>
<keyword evidence="3" id="KW-1185">Reference proteome</keyword>
<dbReference type="RefSeq" id="WP_176010818.1">
    <property type="nucleotide sequence ID" value="NZ_CP041372.2"/>
</dbReference>
<evidence type="ECO:0000313" key="3">
    <source>
        <dbReference type="Proteomes" id="UP000318138"/>
    </source>
</evidence>
<dbReference type="PANTHER" id="PTHR43405:SF1">
    <property type="entry name" value="GLYCOSYL HYDROLASE DIGH"/>
    <property type="match status" value="1"/>
</dbReference>
<dbReference type="InterPro" id="IPR032280">
    <property type="entry name" value="DUF4985"/>
</dbReference>
<organism evidence="2 3">
    <name type="scientific">Paenalkalicoccus suaedae</name>
    <dbReference type="NCBI Taxonomy" id="2592382"/>
    <lineage>
        <taxon>Bacteria</taxon>
        <taxon>Bacillati</taxon>
        <taxon>Bacillota</taxon>
        <taxon>Bacilli</taxon>
        <taxon>Bacillales</taxon>
        <taxon>Bacillaceae</taxon>
        <taxon>Paenalkalicoccus</taxon>
    </lineage>
</organism>